<evidence type="ECO:0000313" key="2">
    <source>
        <dbReference type="Proteomes" id="UP000009081"/>
    </source>
</evidence>
<gene>
    <name evidence="1" type="ordered locus">MexAM1_META2p0966</name>
</gene>
<dbReference type="AlphaFoldDB" id="C5B5M8"/>
<organism evidence="1 2">
    <name type="scientific">Methylorubrum extorquens (strain ATCC 14718 / DSM 1338 / JCM 2805 / NCIMB 9133 / AM1)</name>
    <name type="common">Methylobacterium extorquens</name>
    <dbReference type="NCBI Taxonomy" id="272630"/>
    <lineage>
        <taxon>Bacteria</taxon>
        <taxon>Pseudomonadati</taxon>
        <taxon>Pseudomonadota</taxon>
        <taxon>Alphaproteobacteria</taxon>
        <taxon>Hyphomicrobiales</taxon>
        <taxon>Methylobacteriaceae</taxon>
        <taxon>Methylorubrum</taxon>
    </lineage>
</organism>
<proteinExistence type="predicted"/>
<sequence>MRAYMQGGGFVVEVDPDEIEAFSSRWPCSNLTVTSGKEFLFSAENGDILDAATVSRGRRFSTEADDGSALAALADDACRFGAQALSLTDVLAIRFPDLAQAAPRP</sequence>
<dbReference type="HOGENOM" id="CLU_2233348_0_0_5"/>
<evidence type="ECO:0000313" key="1">
    <source>
        <dbReference type="EMBL" id="ACS43760.1"/>
    </source>
</evidence>
<accession>C5B5M8</accession>
<dbReference type="Proteomes" id="UP000009081">
    <property type="component" value="Plasmid megaplasmid"/>
</dbReference>
<dbReference type="RefSeq" id="WP_012754191.1">
    <property type="nucleotide sequence ID" value="NC_012811.1"/>
</dbReference>
<name>C5B5M8_METEA</name>
<protein>
    <submittedName>
        <fullName evidence="1">Uncharacterized protein</fullName>
    </submittedName>
</protein>
<keyword evidence="2" id="KW-1185">Reference proteome</keyword>
<dbReference type="KEGG" id="mea:Mex_2p0966"/>
<dbReference type="EMBL" id="CP001511">
    <property type="protein sequence ID" value="ACS43760.1"/>
    <property type="molecule type" value="Genomic_DNA"/>
</dbReference>
<geneLocation type="plasmid" evidence="1 2">
    <name>megaplasmid</name>
</geneLocation>
<keyword evidence="1" id="KW-0614">Plasmid</keyword>
<reference evidence="1 2" key="1">
    <citation type="journal article" date="2009" name="PLoS ONE">
        <title>Methylobacterium genome sequences: a reference blueprint to investigate microbial metabolism of C1 compounds from natural and industrial sources.</title>
        <authorList>
            <person name="Vuilleumier S."/>
            <person name="Chistoserdova L."/>
            <person name="Lee M.-C."/>
            <person name="Bringel F."/>
            <person name="Lajus A."/>
            <person name="Zhou Y."/>
            <person name="Gourion B."/>
            <person name="Barbe V."/>
            <person name="Chang J."/>
            <person name="Cruveiller S."/>
            <person name="Dossat C."/>
            <person name="Gillett W."/>
            <person name="Gruffaz C."/>
            <person name="Haugen E."/>
            <person name="Hourcade E."/>
            <person name="Levy R."/>
            <person name="Mangenot S."/>
            <person name="Muller E."/>
            <person name="Nadalig T."/>
            <person name="Pagni M."/>
            <person name="Penny C."/>
            <person name="Peyraud R."/>
            <person name="Robinson D.G."/>
            <person name="Roche D."/>
            <person name="Rouy Z."/>
            <person name="Saenampechek C."/>
            <person name="Salvignol G."/>
            <person name="Vallenet D."/>
            <person name="Wu Z."/>
            <person name="Marx C.J."/>
            <person name="Vorholt J.A."/>
            <person name="Olson M.V."/>
            <person name="Kaul R."/>
            <person name="Weissenbach J."/>
            <person name="Medigue C."/>
            <person name="Lidstrom M.E."/>
        </authorList>
    </citation>
    <scope>NUCLEOTIDE SEQUENCE [LARGE SCALE GENOMIC DNA]</scope>
    <source>
        <strain evidence="2">ATCC 14718 / DSM 1338 / JCM 2805 / NCIMB 9133 / AM1</strain>
    </source>
</reference>